<dbReference type="GeneTree" id="ENSGT01010000228784"/>
<evidence type="ECO:0000313" key="1">
    <source>
        <dbReference type="Ensembl" id="ENSMMNP00015026613.1"/>
    </source>
</evidence>
<keyword evidence="2" id="KW-1185">Reference proteome</keyword>
<reference evidence="1" key="1">
    <citation type="submission" date="2025-08" db="UniProtKB">
        <authorList>
            <consortium name="Ensembl"/>
        </authorList>
    </citation>
    <scope>IDENTIFICATION</scope>
</reference>
<name>A0A8C6FCX5_MONMO</name>
<sequence>MGPLTVIPQPSTSQLPNGLLQSLLPFSFEGLPIRSVDFNQGNNITVRQRNMGILNKNNTLLRLKTRWQSRRP</sequence>
<accession>A0A8C6FCX5</accession>
<proteinExistence type="predicted"/>
<evidence type="ECO:0000313" key="2">
    <source>
        <dbReference type="Proteomes" id="UP000694561"/>
    </source>
</evidence>
<dbReference type="Proteomes" id="UP000694561">
    <property type="component" value="Unplaced"/>
</dbReference>
<dbReference type="AlphaFoldDB" id="A0A8C6FCX5"/>
<reference evidence="1" key="2">
    <citation type="submission" date="2025-09" db="UniProtKB">
        <authorList>
            <consortium name="Ensembl"/>
        </authorList>
    </citation>
    <scope>IDENTIFICATION</scope>
</reference>
<protein>
    <submittedName>
        <fullName evidence="1">Uncharacterized protein</fullName>
    </submittedName>
</protein>
<organism evidence="1 2">
    <name type="scientific">Monodon monoceros</name>
    <name type="common">Narwhal</name>
    <name type="synonym">Ceratodon monodon</name>
    <dbReference type="NCBI Taxonomy" id="40151"/>
    <lineage>
        <taxon>Eukaryota</taxon>
        <taxon>Metazoa</taxon>
        <taxon>Chordata</taxon>
        <taxon>Craniata</taxon>
        <taxon>Vertebrata</taxon>
        <taxon>Euteleostomi</taxon>
        <taxon>Mammalia</taxon>
        <taxon>Eutheria</taxon>
        <taxon>Laurasiatheria</taxon>
        <taxon>Artiodactyla</taxon>
        <taxon>Whippomorpha</taxon>
        <taxon>Cetacea</taxon>
        <taxon>Odontoceti</taxon>
        <taxon>Monodontidae</taxon>
        <taxon>Monodon</taxon>
    </lineage>
</organism>
<dbReference type="Ensembl" id="ENSMMNT00015029257.1">
    <property type="protein sequence ID" value="ENSMMNP00015026613.1"/>
    <property type="gene ID" value="ENSMMNG00015019474.1"/>
</dbReference>